<dbReference type="AlphaFoldDB" id="A0A9P8PHW2"/>
<accession>A0A9P8PHW2</accession>
<reference evidence="1" key="1">
    <citation type="journal article" date="2021" name="Open Biol.">
        <title>Shared evolutionary footprints suggest mitochondrial oxidative damage underlies multiple complex I losses in fungi.</title>
        <authorList>
            <person name="Schikora-Tamarit M.A."/>
            <person name="Marcet-Houben M."/>
            <person name="Nosek J."/>
            <person name="Gabaldon T."/>
        </authorList>
    </citation>
    <scope>NUCLEOTIDE SEQUENCE</scope>
    <source>
        <strain evidence="1">CBS6341</strain>
    </source>
</reference>
<evidence type="ECO:0000313" key="2">
    <source>
        <dbReference type="Proteomes" id="UP000769528"/>
    </source>
</evidence>
<gene>
    <name evidence="1" type="ORF">WICMUC_004228</name>
</gene>
<proteinExistence type="predicted"/>
<name>A0A9P8PHW2_9ASCO</name>
<comment type="caution">
    <text evidence="1">The sequence shown here is derived from an EMBL/GenBank/DDBJ whole genome shotgun (WGS) entry which is preliminary data.</text>
</comment>
<keyword evidence="2" id="KW-1185">Reference proteome</keyword>
<dbReference type="EMBL" id="JAEUBF010001150">
    <property type="protein sequence ID" value="KAH3672392.1"/>
    <property type="molecule type" value="Genomic_DNA"/>
</dbReference>
<dbReference type="Proteomes" id="UP000769528">
    <property type="component" value="Unassembled WGS sequence"/>
</dbReference>
<sequence>MGKQFSKFQKKQFRLAKKHPGRNHPFFCSAIELIFRVLIYPHYFLYLLIKLTVVKIPVKFIYAARLYLYNGIYESKINYYKEKSELQSRVINNNYLSQKQFSFIKLSKIFHCKNGSLIKSKTHLVQQLLQKYGSIRERMVGLISQFLEQTHKIPETLISLIVWAVFKVRRSWDDTEDIVCKTKGLIFTMIEMKSLFWKVTQVNDDFDQEQVEFDFHYLQTGDQPTIKSNPIDHPDEFEIITTVIDNKHVLPESPVLSGKTHKTELE</sequence>
<evidence type="ECO:0000313" key="1">
    <source>
        <dbReference type="EMBL" id="KAH3672392.1"/>
    </source>
</evidence>
<organism evidence="1 2">
    <name type="scientific">Wickerhamomyces mucosus</name>
    <dbReference type="NCBI Taxonomy" id="1378264"/>
    <lineage>
        <taxon>Eukaryota</taxon>
        <taxon>Fungi</taxon>
        <taxon>Dikarya</taxon>
        <taxon>Ascomycota</taxon>
        <taxon>Saccharomycotina</taxon>
        <taxon>Saccharomycetes</taxon>
        <taxon>Phaffomycetales</taxon>
        <taxon>Wickerhamomycetaceae</taxon>
        <taxon>Wickerhamomyces</taxon>
    </lineage>
</organism>
<reference evidence="1" key="2">
    <citation type="submission" date="2021-01" db="EMBL/GenBank/DDBJ databases">
        <authorList>
            <person name="Schikora-Tamarit M.A."/>
        </authorList>
    </citation>
    <scope>NUCLEOTIDE SEQUENCE</scope>
    <source>
        <strain evidence="1">CBS6341</strain>
    </source>
</reference>
<protein>
    <submittedName>
        <fullName evidence="1">Uncharacterized protein</fullName>
    </submittedName>
</protein>